<dbReference type="InterPro" id="IPR036291">
    <property type="entry name" value="NAD(P)-bd_dom_sf"/>
</dbReference>
<gene>
    <name evidence="2" type="ORF">H5P28_15780</name>
</gene>
<organism evidence="2 3">
    <name type="scientific">Ruficoccus amylovorans</name>
    <dbReference type="NCBI Taxonomy" id="1804625"/>
    <lineage>
        <taxon>Bacteria</taxon>
        <taxon>Pseudomonadati</taxon>
        <taxon>Verrucomicrobiota</taxon>
        <taxon>Opitutia</taxon>
        <taxon>Puniceicoccales</taxon>
        <taxon>Cerasicoccaceae</taxon>
        <taxon>Ruficoccus</taxon>
    </lineage>
</organism>
<keyword evidence="3" id="KW-1185">Reference proteome</keyword>
<dbReference type="SUPFAM" id="SSF51735">
    <property type="entry name" value="NAD(P)-binding Rossmann-fold domains"/>
    <property type="match status" value="1"/>
</dbReference>
<evidence type="ECO:0000259" key="1">
    <source>
        <dbReference type="Pfam" id="PF01408"/>
    </source>
</evidence>
<dbReference type="Gene3D" id="3.40.50.720">
    <property type="entry name" value="NAD(P)-binding Rossmann-like Domain"/>
    <property type="match status" value="1"/>
</dbReference>
<evidence type="ECO:0000313" key="3">
    <source>
        <dbReference type="Proteomes" id="UP000546464"/>
    </source>
</evidence>
<accession>A0A842HJR5</accession>
<feature type="domain" description="Gfo/Idh/MocA-like oxidoreductase N-terminal" evidence="1">
    <location>
        <begin position="24"/>
        <end position="114"/>
    </location>
</feature>
<dbReference type="Proteomes" id="UP000546464">
    <property type="component" value="Unassembled WGS sequence"/>
</dbReference>
<dbReference type="PANTHER" id="PTHR43708">
    <property type="entry name" value="CONSERVED EXPRESSED OXIDOREDUCTASE (EUROFUNG)"/>
    <property type="match status" value="1"/>
</dbReference>
<dbReference type="RefSeq" id="WP_185676661.1">
    <property type="nucleotide sequence ID" value="NZ_JACHVB010000052.1"/>
</dbReference>
<dbReference type="EMBL" id="JACHVB010000052">
    <property type="protein sequence ID" value="MBC2595727.1"/>
    <property type="molecule type" value="Genomic_DNA"/>
</dbReference>
<dbReference type="Pfam" id="PF01408">
    <property type="entry name" value="GFO_IDH_MocA"/>
    <property type="match status" value="1"/>
</dbReference>
<dbReference type="PANTHER" id="PTHR43708:SF4">
    <property type="entry name" value="OXIDOREDUCTASE YCEM-RELATED"/>
    <property type="match status" value="1"/>
</dbReference>
<dbReference type="InterPro" id="IPR000683">
    <property type="entry name" value="Gfo/Idh/MocA-like_OxRdtase_N"/>
</dbReference>
<dbReference type="InterPro" id="IPR051317">
    <property type="entry name" value="Gfo/Idh/MocA_oxidoreduct"/>
</dbReference>
<dbReference type="AlphaFoldDB" id="A0A842HJR5"/>
<evidence type="ECO:0000313" key="2">
    <source>
        <dbReference type="EMBL" id="MBC2595727.1"/>
    </source>
</evidence>
<sequence length="305" mass="33563">MRLGIVDLDTSHPAAWLPVERELGAEIVGLWDGGAVHPRGYAENFAREHRIGRVFSSLEEMVPAVDAVVIHGCDWDTHLAKAKPFIEAGKSVLIDKPVAGNLADLRQIGQWAKAGARIFGGSSLRYAPELTKWMALPESERGTPHTALSGCAVDEFNYGIHAYTFACAVMGPGLSKVRWLGGSVQERVQLSWKDGRLAWVVVGEQAGGWMPFYGTIVTDRSFVQMQPKTDDLYRAYLERVWPWLAGDAQQPPCAFEEMIEPELAAIAALQSRQAEGAEVAIGEIAEAVCYDGAGFARRYREQRYS</sequence>
<reference evidence="2 3" key="1">
    <citation type="submission" date="2020-07" db="EMBL/GenBank/DDBJ databases">
        <authorList>
            <person name="Feng X."/>
        </authorList>
    </citation>
    <scope>NUCLEOTIDE SEQUENCE [LARGE SCALE GENOMIC DNA]</scope>
    <source>
        <strain evidence="2 3">JCM31066</strain>
    </source>
</reference>
<name>A0A842HJR5_9BACT</name>
<proteinExistence type="predicted"/>
<comment type="caution">
    <text evidence="2">The sequence shown here is derived from an EMBL/GenBank/DDBJ whole genome shotgun (WGS) entry which is preliminary data.</text>
</comment>
<dbReference type="GO" id="GO:0000166">
    <property type="term" value="F:nucleotide binding"/>
    <property type="evidence" value="ECO:0007669"/>
    <property type="project" value="InterPro"/>
</dbReference>
<protein>
    <submittedName>
        <fullName evidence="2">Gfo/Idh/MocA family oxidoreductase</fullName>
    </submittedName>
</protein>